<reference evidence="1 2" key="1">
    <citation type="journal article" date="2006" name="Appl. Environ. Microbiol.">
        <title>Genome sequence of the chemolithoautotrophic nitrite-oxidizing bacterium Nitrobacter winogradskyi Nb-255.</title>
        <authorList>
            <person name="Starkenburg S.R."/>
            <person name="Chain P.S."/>
            <person name="Sayavedra-Soto L.A."/>
            <person name="Hauser L."/>
            <person name="Land M.L."/>
            <person name="Larimer F.W."/>
            <person name="Malfatti S.A."/>
            <person name="Klotz M.G."/>
            <person name="Bottomley P.J."/>
            <person name="Arp D.J."/>
            <person name="Hickey W.J."/>
        </authorList>
    </citation>
    <scope>NUCLEOTIDE SEQUENCE [LARGE SCALE GENOMIC DNA]</scope>
    <source>
        <strain evidence="2">ATCC 25391 / DSM 10237 / CIP 104748 / NCIMB 11846 / Nb-255</strain>
    </source>
</reference>
<evidence type="ECO:0000313" key="1">
    <source>
        <dbReference type="EMBL" id="ABA04296.1"/>
    </source>
</evidence>
<dbReference type="RefSeq" id="WP_011314330.1">
    <property type="nucleotide sequence ID" value="NC_007406.1"/>
</dbReference>
<gene>
    <name evidence="1" type="ordered locus">Nwi_1034</name>
</gene>
<proteinExistence type="predicted"/>
<dbReference type="KEGG" id="nwi:Nwi_1034"/>
<keyword evidence="2" id="KW-1185">Reference proteome</keyword>
<evidence type="ECO:0000313" key="2">
    <source>
        <dbReference type="Proteomes" id="UP000002531"/>
    </source>
</evidence>
<dbReference type="HOGENOM" id="CLU_3154675_0_0_5"/>
<dbReference type="EMBL" id="CP000115">
    <property type="protein sequence ID" value="ABA04296.1"/>
    <property type="molecule type" value="Genomic_DNA"/>
</dbReference>
<protein>
    <submittedName>
        <fullName evidence="1">Uncharacterized protein</fullName>
    </submittedName>
</protein>
<dbReference type="AlphaFoldDB" id="Q3STU5"/>
<accession>Q3STU5</accession>
<organism evidence="1 2">
    <name type="scientific">Nitrobacter winogradskyi (strain ATCC 25391 / DSM 10237 / CIP 104748 / NCIMB 11846 / Nb-255)</name>
    <dbReference type="NCBI Taxonomy" id="323098"/>
    <lineage>
        <taxon>Bacteria</taxon>
        <taxon>Pseudomonadati</taxon>
        <taxon>Pseudomonadota</taxon>
        <taxon>Alphaproteobacteria</taxon>
        <taxon>Hyphomicrobiales</taxon>
        <taxon>Nitrobacteraceae</taxon>
        <taxon>Nitrobacter</taxon>
    </lineage>
</organism>
<dbReference type="STRING" id="323098.Nwi_1034"/>
<dbReference type="eggNOG" id="COG2010">
    <property type="taxonomic scope" value="Bacteria"/>
</dbReference>
<sequence length="54" mass="6220">MRIANSSLLVMRYPVEELEESLAEGTMTGHPSMPQFQFEADQINDFIKFLKSLE</sequence>
<name>Q3STU5_NITWN</name>
<dbReference type="Proteomes" id="UP000002531">
    <property type="component" value="Chromosome"/>
</dbReference>